<accession>A0A6B2KPX9</accession>
<organism evidence="1 2">
    <name type="scientific">Crenobacter caeni</name>
    <dbReference type="NCBI Taxonomy" id="2705474"/>
    <lineage>
        <taxon>Bacteria</taxon>
        <taxon>Pseudomonadati</taxon>
        <taxon>Pseudomonadota</taxon>
        <taxon>Betaproteobacteria</taxon>
        <taxon>Neisseriales</taxon>
        <taxon>Neisseriaceae</taxon>
        <taxon>Crenobacter</taxon>
    </lineage>
</organism>
<keyword evidence="2" id="KW-1185">Reference proteome</keyword>
<name>A0A6B2KPX9_9NEIS</name>
<reference evidence="1 2" key="1">
    <citation type="submission" date="2020-02" db="EMBL/GenBank/DDBJ databases">
        <authorList>
            <person name="Yang Z."/>
        </authorList>
    </citation>
    <scope>NUCLEOTIDE SEQUENCE [LARGE SCALE GENOMIC DNA]</scope>
    <source>
        <strain evidence="1 2">HX-7-9</strain>
    </source>
</reference>
<dbReference type="EMBL" id="JAAGAA010000004">
    <property type="protein sequence ID" value="NDV12265.1"/>
    <property type="molecule type" value="Genomic_DNA"/>
</dbReference>
<proteinExistence type="predicted"/>
<evidence type="ECO:0000313" key="1">
    <source>
        <dbReference type="EMBL" id="NDV12265.1"/>
    </source>
</evidence>
<dbReference type="RefSeq" id="WP_163315500.1">
    <property type="nucleotide sequence ID" value="NZ_JAAGAA010000004.1"/>
</dbReference>
<comment type="caution">
    <text evidence="1">The sequence shown here is derived from an EMBL/GenBank/DDBJ whole genome shotgun (WGS) entry which is preliminary data.</text>
</comment>
<protein>
    <submittedName>
        <fullName evidence="1">Uncharacterized protein</fullName>
    </submittedName>
</protein>
<sequence length="292" mass="32733">MQAPFQDKQSYLADPAVAAFSQRLARWFGGEAIAAHPFRLRDKTLPEDAPREFTVTRLEECFGHYHWNGLDYEENARARHALRAALSSALAKGDADALLAAVDAALRWSTGGKGIKLYSLNAEWAEANRAQLPRLLGDALAVLESDTPDVTAFNETLRMNVGFTKVYALASRRLTMYDGRVGAALGLLARQHCWRARIDLPELLGFPWAPGASSMNRNPSDERYHFRQLSNRGAFHAEWMIRASWLIRDAVAKCDASWLAHDDAADRVEAALFMLGYEIPTDERRTPAFHYL</sequence>
<dbReference type="AlphaFoldDB" id="A0A6B2KPX9"/>
<gene>
    <name evidence="1" type="ORF">GZH52_05570</name>
</gene>
<dbReference type="Proteomes" id="UP000482578">
    <property type="component" value="Unassembled WGS sequence"/>
</dbReference>
<evidence type="ECO:0000313" key="2">
    <source>
        <dbReference type="Proteomes" id="UP000482578"/>
    </source>
</evidence>